<protein>
    <submittedName>
        <fullName evidence="1">Uncharacterized protein</fullName>
    </submittedName>
</protein>
<gene>
    <name evidence="1" type="ORF">BBK14_24525</name>
</gene>
<proteinExistence type="predicted"/>
<evidence type="ECO:0000313" key="2">
    <source>
        <dbReference type="Proteomes" id="UP000179769"/>
    </source>
</evidence>
<keyword evidence="2" id="KW-1185">Reference proteome</keyword>
<dbReference type="Proteomes" id="UP000179769">
    <property type="component" value="Unassembled WGS sequence"/>
</dbReference>
<dbReference type="AlphaFoldDB" id="A0A1S1PPF9"/>
<reference evidence="2" key="1">
    <citation type="submission" date="2016-07" db="EMBL/GenBank/DDBJ databases">
        <title>Frankia sp. NRRL B-16219 Genome sequencing.</title>
        <authorList>
            <person name="Ghodhbane-Gtari F."/>
            <person name="Swanson E."/>
            <person name="Gueddou A."/>
            <person name="Louati M."/>
            <person name="Nouioui I."/>
            <person name="Hezbri K."/>
            <person name="Abebe-Akele F."/>
            <person name="Simpson S."/>
            <person name="Morris K."/>
            <person name="Thomas K."/>
            <person name="Gtari M."/>
            <person name="Tisa L.S."/>
        </authorList>
    </citation>
    <scope>NUCLEOTIDE SEQUENCE [LARGE SCALE GENOMIC DNA]</scope>
    <source>
        <strain evidence="2">NRRL B-16219</strain>
    </source>
</reference>
<sequence length="71" mass="7794">MGVVIQRRMYAAPPAAVQVVRPRLLHPAPPPRAARCRSADRIDGLDIVAFCPDRTQIRGAPALRPPRRSST</sequence>
<dbReference type="EMBL" id="MAXA01000241">
    <property type="protein sequence ID" value="OHV23089.1"/>
    <property type="molecule type" value="Genomic_DNA"/>
</dbReference>
<organism evidence="1 2">
    <name type="scientific">Parafrankia soli</name>
    <dbReference type="NCBI Taxonomy" id="2599596"/>
    <lineage>
        <taxon>Bacteria</taxon>
        <taxon>Bacillati</taxon>
        <taxon>Actinomycetota</taxon>
        <taxon>Actinomycetes</taxon>
        <taxon>Frankiales</taxon>
        <taxon>Frankiaceae</taxon>
        <taxon>Parafrankia</taxon>
    </lineage>
</organism>
<comment type="caution">
    <text evidence="1">The sequence shown here is derived from an EMBL/GenBank/DDBJ whole genome shotgun (WGS) entry which is preliminary data.</text>
</comment>
<name>A0A1S1PPF9_9ACTN</name>
<evidence type="ECO:0000313" key="1">
    <source>
        <dbReference type="EMBL" id="OHV23089.1"/>
    </source>
</evidence>
<accession>A0A1S1PPF9</accession>